<dbReference type="GO" id="GO:0016746">
    <property type="term" value="F:acyltransferase activity"/>
    <property type="evidence" value="ECO:0007669"/>
    <property type="project" value="UniProtKB-KW"/>
</dbReference>
<feature type="transmembrane region" description="Helical" evidence="5">
    <location>
        <begin position="12"/>
        <end position="37"/>
    </location>
</feature>
<dbReference type="InParanoid" id="C4A0R0"/>
<evidence type="ECO:0000313" key="7">
    <source>
        <dbReference type="EMBL" id="EEN41615.1"/>
    </source>
</evidence>
<evidence type="ECO:0000256" key="2">
    <source>
        <dbReference type="ARBA" id="ARBA00022679"/>
    </source>
</evidence>
<protein>
    <recommendedName>
        <fullName evidence="6">Acyltransferase C-terminal domain-containing protein</fullName>
    </recommendedName>
</protein>
<evidence type="ECO:0000256" key="5">
    <source>
        <dbReference type="SAM" id="Phobius"/>
    </source>
</evidence>
<dbReference type="eggNOG" id="KOG1505">
    <property type="taxonomic scope" value="Eukaryota"/>
</dbReference>
<reference evidence="7" key="1">
    <citation type="journal article" date="2008" name="Nature">
        <title>The amphioxus genome and the evolution of the chordate karyotype.</title>
        <authorList>
            <consortium name="US DOE Joint Genome Institute (JGI-PGF)"/>
            <person name="Putnam N.H."/>
            <person name="Butts T."/>
            <person name="Ferrier D.E.K."/>
            <person name="Furlong R.F."/>
            <person name="Hellsten U."/>
            <person name="Kawashima T."/>
            <person name="Robinson-Rechavi M."/>
            <person name="Shoguchi E."/>
            <person name="Terry A."/>
            <person name="Yu J.-K."/>
            <person name="Benito-Gutierrez E.L."/>
            <person name="Dubchak I."/>
            <person name="Garcia-Fernandez J."/>
            <person name="Gibson-Brown J.J."/>
            <person name="Grigoriev I.V."/>
            <person name="Horton A.C."/>
            <person name="de Jong P.J."/>
            <person name="Jurka J."/>
            <person name="Kapitonov V.V."/>
            <person name="Kohara Y."/>
            <person name="Kuroki Y."/>
            <person name="Lindquist E."/>
            <person name="Lucas S."/>
            <person name="Osoegawa K."/>
            <person name="Pennacchio L.A."/>
            <person name="Salamov A.A."/>
            <person name="Satou Y."/>
            <person name="Sauka-Spengler T."/>
            <person name="Schmutz J."/>
            <person name="Shin-I T."/>
            <person name="Toyoda A."/>
            <person name="Bronner-Fraser M."/>
            <person name="Fujiyama A."/>
            <person name="Holland L.Z."/>
            <person name="Holland P.W.H."/>
            <person name="Satoh N."/>
            <person name="Rokhsar D.S."/>
        </authorList>
    </citation>
    <scope>NUCLEOTIDE SEQUENCE [LARGE SCALE GENOMIC DNA]</scope>
    <source>
        <strain evidence="7">S238N-H82</strain>
        <tissue evidence="7">Testes</tissue>
    </source>
</reference>
<keyword evidence="5" id="KW-1133">Transmembrane helix</keyword>
<sequence>MGLVSSFINVVAYIFMTYVILVTAVISNVFQIVAYLLMRPFSLTVYRKVVSFFHYLSFSLILDYSFSSMHRRIPIEEIPEDDEACAKYCHELYRIKDTNYEYFERHGRFPEKTYEIPRRPHSVLVFISVSVLLAVPPMKCLLDVILTGSMYMIAGVVLGGLLGTVVWYNTY</sequence>
<dbReference type="AlphaFoldDB" id="C4A0R0"/>
<evidence type="ECO:0000256" key="4">
    <source>
        <dbReference type="ARBA" id="ARBA00023315"/>
    </source>
</evidence>
<keyword evidence="4" id="KW-0012">Acyltransferase</keyword>
<dbReference type="PANTHER" id="PTHR10983">
    <property type="entry name" value="1-ACYLGLYCEROL-3-PHOSPHATE ACYLTRANSFERASE-RELATED"/>
    <property type="match status" value="1"/>
</dbReference>
<name>C4A0R0_BRAFL</name>
<evidence type="ECO:0000256" key="1">
    <source>
        <dbReference type="ARBA" id="ARBA00008655"/>
    </source>
</evidence>
<organism>
    <name type="scientific">Branchiostoma floridae</name>
    <name type="common">Florida lancelet</name>
    <name type="synonym">Amphioxus</name>
    <dbReference type="NCBI Taxonomy" id="7739"/>
    <lineage>
        <taxon>Eukaryota</taxon>
        <taxon>Metazoa</taxon>
        <taxon>Chordata</taxon>
        <taxon>Cephalochordata</taxon>
        <taxon>Leptocardii</taxon>
        <taxon>Amphioxiformes</taxon>
        <taxon>Branchiostomatidae</taxon>
        <taxon>Branchiostoma</taxon>
    </lineage>
</organism>
<feature type="transmembrane region" description="Helical" evidence="5">
    <location>
        <begin position="123"/>
        <end position="142"/>
    </location>
</feature>
<evidence type="ECO:0000256" key="3">
    <source>
        <dbReference type="ARBA" id="ARBA00023264"/>
    </source>
</evidence>
<feature type="domain" description="Acyltransferase C-terminal" evidence="6">
    <location>
        <begin position="70"/>
        <end position="127"/>
    </location>
</feature>
<keyword evidence="5" id="KW-0472">Membrane</keyword>
<keyword evidence="3" id="KW-0443">Lipid metabolism</keyword>
<dbReference type="Pfam" id="PF16076">
    <property type="entry name" value="Acyltransf_C"/>
    <property type="match status" value="1"/>
</dbReference>
<keyword evidence="5" id="KW-0812">Transmembrane</keyword>
<dbReference type="EMBL" id="GG666820">
    <property type="protein sequence ID" value="EEN41615.1"/>
    <property type="molecule type" value="Genomic_DNA"/>
</dbReference>
<dbReference type="STRING" id="7739.C4A0R0"/>
<evidence type="ECO:0000259" key="6">
    <source>
        <dbReference type="Pfam" id="PF16076"/>
    </source>
</evidence>
<feature type="transmembrane region" description="Helical" evidence="5">
    <location>
        <begin position="149"/>
        <end position="168"/>
    </location>
</feature>
<keyword evidence="3" id="KW-1208">Phospholipid metabolism</keyword>
<proteinExistence type="inferred from homology"/>
<dbReference type="PANTHER" id="PTHR10983:SF24">
    <property type="entry name" value="1-ACYLGLYCEROL-3-PHOSPHATE O-ACYLTRANSFERASE 3, ISOFORM E-RELATED"/>
    <property type="match status" value="1"/>
</dbReference>
<dbReference type="InterPro" id="IPR032098">
    <property type="entry name" value="Acyltransf_C"/>
</dbReference>
<comment type="similarity">
    <text evidence="1">Belongs to the 1-acyl-sn-glycerol-3-phosphate acyltransferase family.</text>
</comment>
<keyword evidence="2" id="KW-0808">Transferase</keyword>
<gene>
    <name evidence="7" type="ORF">BRAFLDRAFT_111731</name>
</gene>
<accession>C4A0R0</accession>